<sequence length="377" mass="40935">MTFNVLLVGAGEINFGSVEGPWNHSRRLESKLGKSLRVVGLVDPDQSRAAAALEGKLASEVAPAYVSCRAFSTVSEAAAALSDDLLPQLAVVGAPPFARGSDLSGKDLELQLTSAFPGCALFVEKPVSSGPVDGCWRVAAELDKRRTLVGVGYMLRYSKAVQMMKQIIKENNLVVMGTNARYVMAYEWARKLSWWNKDSSGGPIVEQATHFCDLSRYFGGDVVLPSVSAHIVSHDEAPGALSAKRFDETAIPPEKRLPRLTSATWKYAGGAVGALTHVIALHGATYDTEFEVYADGYRLKLIDPYGSTPVLSVRRPGVAGEEMHTFPDDDPFYSELSTIIDAIREPNSGARSSILSSYEDAVKTYELTWQIRRAGEK</sequence>
<name>A0ABQ8KT74_9APHY</name>
<organism evidence="3 4">
    <name type="scientific">Rhodofomes roseus</name>
    <dbReference type="NCBI Taxonomy" id="34475"/>
    <lineage>
        <taxon>Eukaryota</taxon>
        <taxon>Fungi</taxon>
        <taxon>Dikarya</taxon>
        <taxon>Basidiomycota</taxon>
        <taxon>Agaricomycotina</taxon>
        <taxon>Agaricomycetes</taxon>
        <taxon>Polyporales</taxon>
        <taxon>Rhodofomes</taxon>
    </lineage>
</organism>
<comment type="caution">
    <text evidence="3">The sequence shown here is derived from an EMBL/GenBank/DDBJ whole genome shotgun (WGS) entry which is preliminary data.</text>
</comment>
<proteinExistence type="predicted"/>
<evidence type="ECO:0000259" key="1">
    <source>
        <dbReference type="Pfam" id="PF01408"/>
    </source>
</evidence>
<protein>
    <submittedName>
        <fullName evidence="3">Oxidoreductase C terminal-domain-containing protein</fullName>
    </submittedName>
</protein>
<dbReference type="EMBL" id="JADCUA010000003">
    <property type="protein sequence ID" value="KAH9841957.1"/>
    <property type="molecule type" value="Genomic_DNA"/>
</dbReference>
<dbReference type="InterPro" id="IPR013944">
    <property type="entry name" value="OxRdtase_put_C"/>
</dbReference>
<dbReference type="GeneID" id="71998778"/>
<keyword evidence="4" id="KW-1185">Reference proteome</keyword>
<evidence type="ECO:0000313" key="3">
    <source>
        <dbReference type="EMBL" id="KAH9841957.1"/>
    </source>
</evidence>
<dbReference type="InterPro" id="IPR000683">
    <property type="entry name" value="Gfo/Idh/MocA-like_OxRdtase_N"/>
</dbReference>
<evidence type="ECO:0000259" key="2">
    <source>
        <dbReference type="Pfam" id="PF08635"/>
    </source>
</evidence>
<accession>A0ABQ8KT74</accession>
<evidence type="ECO:0000313" key="4">
    <source>
        <dbReference type="Proteomes" id="UP000814176"/>
    </source>
</evidence>
<feature type="domain" description="Gfo/Idh/MocA-like oxidoreductase N-terminal" evidence="1">
    <location>
        <begin position="3"/>
        <end position="153"/>
    </location>
</feature>
<dbReference type="PANTHER" id="PTHR43249">
    <property type="entry name" value="UDP-N-ACETYL-2-AMINO-2-DEOXY-D-GLUCURONATE OXIDASE"/>
    <property type="match status" value="1"/>
</dbReference>
<dbReference type="Proteomes" id="UP000814176">
    <property type="component" value="Unassembled WGS sequence"/>
</dbReference>
<gene>
    <name evidence="3" type="ORF">C8Q71DRAFT_356636</name>
</gene>
<dbReference type="Pfam" id="PF01408">
    <property type="entry name" value="GFO_IDH_MocA"/>
    <property type="match status" value="1"/>
</dbReference>
<dbReference type="SUPFAM" id="SSF51735">
    <property type="entry name" value="NAD(P)-binding Rossmann-fold domains"/>
    <property type="match status" value="1"/>
</dbReference>
<dbReference type="PANTHER" id="PTHR43249:SF1">
    <property type="entry name" value="D-GLUCOSIDE 3-DEHYDROGENASE"/>
    <property type="match status" value="1"/>
</dbReference>
<dbReference type="Gene3D" id="3.30.360.10">
    <property type="entry name" value="Dihydrodipicolinate Reductase, domain 2"/>
    <property type="match status" value="1"/>
</dbReference>
<dbReference type="InterPro" id="IPR036291">
    <property type="entry name" value="NAD(P)-bd_dom_sf"/>
</dbReference>
<reference evidence="3 4" key="1">
    <citation type="journal article" date="2021" name="Environ. Microbiol.">
        <title>Gene family expansions and transcriptome signatures uncover fungal adaptations to wood decay.</title>
        <authorList>
            <person name="Hage H."/>
            <person name="Miyauchi S."/>
            <person name="Viragh M."/>
            <person name="Drula E."/>
            <person name="Min B."/>
            <person name="Chaduli D."/>
            <person name="Navarro D."/>
            <person name="Favel A."/>
            <person name="Norest M."/>
            <person name="Lesage-Meessen L."/>
            <person name="Balint B."/>
            <person name="Merenyi Z."/>
            <person name="de Eugenio L."/>
            <person name="Morin E."/>
            <person name="Martinez A.T."/>
            <person name="Baldrian P."/>
            <person name="Stursova M."/>
            <person name="Martinez M.J."/>
            <person name="Novotny C."/>
            <person name="Magnuson J.K."/>
            <person name="Spatafora J.W."/>
            <person name="Maurice S."/>
            <person name="Pangilinan J."/>
            <person name="Andreopoulos W."/>
            <person name="LaButti K."/>
            <person name="Hundley H."/>
            <person name="Na H."/>
            <person name="Kuo A."/>
            <person name="Barry K."/>
            <person name="Lipzen A."/>
            <person name="Henrissat B."/>
            <person name="Riley R."/>
            <person name="Ahrendt S."/>
            <person name="Nagy L.G."/>
            <person name="Grigoriev I.V."/>
            <person name="Martin F."/>
            <person name="Rosso M.N."/>
        </authorList>
    </citation>
    <scope>NUCLEOTIDE SEQUENCE [LARGE SCALE GENOMIC DNA]</scope>
    <source>
        <strain evidence="3 4">CIRM-BRFM 1785</strain>
    </source>
</reference>
<dbReference type="SUPFAM" id="SSF55347">
    <property type="entry name" value="Glyceraldehyde-3-phosphate dehydrogenase-like, C-terminal domain"/>
    <property type="match status" value="1"/>
</dbReference>
<dbReference type="Gene3D" id="3.40.50.720">
    <property type="entry name" value="NAD(P)-binding Rossmann-like Domain"/>
    <property type="match status" value="1"/>
</dbReference>
<dbReference type="InterPro" id="IPR052515">
    <property type="entry name" value="Gfo/Idh/MocA_Oxidoreductase"/>
</dbReference>
<dbReference type="RefSeq" id="XP_047783256.1">
    <property type="nucleotide sequence ID" value="XM_047918046.1"/>
</dbReference>
<dbReference type="Pfam" id="PF08635">
    <property type="entry name" value="ox_reductase_C"/>
    <property type="match status" value="1"/>
</dbReference>
<feature type="domain" description="Oxidoreductase putative C-terminal" evidence="2">
    <location>
        <begin position="156"/>
        <end position="297"/>
    </location>
</feature>